<dbReference type="EMBL" id="RQPI01000011">
    <property type="protein sequence ID" value="RQW09940.1"/>
    <property type="molecule type" value="Genomic_DNA"/>
</dbReference>
<reference evidence="1 2" key="1">
    <citation type="submission" date="2018-11" db="EMBL/GenBank/DDBJ databases">
        <title>Genome sequence of strain 7197.</title>
        <authorList>
            <person name="Gao J."/>
            <person name="Sun J."/>
        </authorList>
    </citation>
    <scope>NUCLEOTIDE SEQUENCE [LARGE SCALE GENOMIC DNA]</scope>
    <source>
        <strain evidence="1 2">7197</strain>
    </source>
</reference>
<dbReference type="Proteomes" id="UP000282529">
    <property type="component" value="Unassembled WGS sequence"/>
</dbReference>
<keyword evidence="2" id="KW-1185">Reference proteome</keyword>
<name>A0A3N9P3J8_9BACL</name>
<organism evidence="1 2">
    <name type="scientific">Paenibacillus rhizophilus</name>
    <dbReference type="NCBI Taxonomy" id="1850366"/>
    <lineage>
        <taxon>Bacteria</taxon>
        <taxon>Bacillati</taxon>
        <taxon>Bacillota</taxon>
        <taxon>Bacilli</taxon>
        <taxon>Bacillales</taxon>
        <taxon>Paenibacillaceae</taxon>
        <taxon>Paenibacillus</taxon>
    </lineage>
</organism>
<protein>
    <submittedName>
        <fullName evidence="1">Uncharacterized protein</fullName>
    </submittedName>
</protein>
<comment type="caution">
    <text evidence="1">The sequence shown here is derived from an EMBL/GenBank/DDBJ whole genome shotgun (WGS) entry which is preliminary data.</text>
</comment>
<dbReference type="AlphaFoldDB" id="A0A3N9P3J8"/>
<dbReference type="RefSeq" id="WP_148091511.1">
    <property type="nucleotide sequence ID" value="NZ_JBHUFE010000041.1"/>
</dbReference>
<accession>A0A3N9P3J8</accession>
<sequence>MDEVFESFELRLFDKLDGADHIIARIYTEGGLLGVDAEFRQQYIRERVTDIIDQIAEKREAKDGRKSKKQGK</sequence>
<evidence type="ECO:0000313" key="1">
    <source>
        <dbReference type="EMBL" id="RQW09940.1"/>
    </source>
</evidence>
<evidence type="ECO:0000313" key="2">
    <source>
        <dbReference type="Proteomes" id="UP000282529"/>
    </source>
</evidence>
<gene>
    <name evidence="1" type="ORF">EH198_17825</name>
</gene>
<dbReference type="OrthoDB" id="9957243at2"/>
<proteinExistence type="predicted"/>